<dbReference type="InterPro" id="IPR025510">
    <property type="entry name" value="DUF4397"/>
</dbReference>
<comment type="caution">
    <text evidence="4">The sequence shown here is derived from an EMBL/GenBank/DDBJ whole genome shotgun (WGS) entry which is preliminary data.</text>
</comment>
<dbReference type="RefSeq" id="WP_323328573.1">
    <property type="nucleotide sequence ID" value="NZ_JAYFSI010000003.1"/>
</dbReference>
<keyword evidence="2" id="KW-0732">Signal</keyword>
<protein>
    <submittedName>
        <fullName evidence="4">DUF4397 domain-containing protein</fullName>
    </submittedName>
</protein>
<evidence type="ECO:0000256" key="1">
    <source>
        <dbReference type="SAM" id="Phobius"/>
    </source>
</evidence>
<dbReference type="Proteomes" id="UP001304298">
    <property type="component" value="Unassembled WGS sequence"/>
</dbReference>
<keyword evidence="1" id="KW-0812">Transmembrane</keyword>
<evidence type="ECO:0000256" key="2">
    <source>
        <dbReference type="SAM" id="SignalP"/>
    </source>
</evidence>
<evidence type="ECO:0000259" key="3">
    <source>
        <dbReference type="Pfam" id="PF14344"/>
    </source>
</evidence>
<reference evidence="4 5" key="1">
    <citation type="submission" date="2023-12" db="EMBL/GenBank/DDBJ databases">
        <title>Amycolatopsis sp. V23-08.</title>
        <authorList>
            <person name="Somphong A."/>
        </authorList>
    </citation>
    <scope>NUCLEOTIDE SEQUENCE [LARGE SCALE GENOMIC DNA]</scope>
    <source>
        <strain evidence="4 5">V23-08</strain>
    </source>
</reference>
<feature type="domain" description="DUF4397" evidence="3">
    <location>
        <begin position="40"/>
        <end position="162"/>
    </location>
</feature>
<dbReference type="Pfam" id="PF14344">
    <property type="entry name" value="DUF4397"/>
    <property type="match status" value="1"/>
</dbReference>
<proteinExistence type="predicted"/>
<feature type="signal peptide" evidence="2">
    <location>
        <begin position="1"/>
        <end position="29"/>
    </location>
</feature>
<dbReference type="EMBL" id="JAYFSI010000003">
    <property type="protein sequence ID" value="MEA5361452.1"/>
    <property type="molecule type" value="Genomic_DNA"/>
</dbReference>
<gene>
    <name evidence="4" type="ORF">VA596_18045</name>
</gene>
<keyword evidence="5" id="KW-1185">Reference proteome</keyword>
<feature type="chain" id="PRO_5045254280" evidence="2">
    <location>
        <begin position="30"/>
        <end position="287"/>
    </location>
</feature>
<evidence type="ECO:0000313" key="5">
    <source>
        <dbReference type="Proteomes" id="UP001304298"/>
    </source>
</evidence>
<feature type="transmembrane region" description="Helical" evidence="1">
    <location>
        <begin position="259"/>
        <end position="278"/>
    </location>
</feature>
<keyword evidence="1" id="KW-0472">Membrane</keyword>
<accession>A0ABU5R5F0</accession>
<evidence type="ECO:0000313" key="4">
    <source>
        <dbReference type="EMBL" id="MEA5361452.1"/>
    </source>
</evidence>
<organism evidence="4 5">
    <name type="scientific">Amycolatopsis heterodermiae</name>
    <dbReference type="NCBI Taxonomy" id="3110235"/>
    <lineage>
        <taxon>Bacteria</taxon>
        <taxon>Bacillati</taxon>
        <taxon>Actinomycetota</taxon>
        <taxon>Actinomycetes</taxon>
        <taxon>Pseudonocardiales</taxon>
        <taxon>Pseudonocardiaceae</taxon>
        <taxon>Amycolatopsis</taxon>
    </lineage>
</organism>
<sequence>MRTRLLLRPAGLIAAALLIGALAPVPASAAANAPGPGVGWIRVGHLSPKVPPVDIYFAPFGQAEKVVIRKAGYGAVTPYSSLDPGKYTLSMRPANAAATTPPALSATIDVAERNAYSLLVFANGPDGTLHGQLVTDDLTPPGPGQGRVRVVEGSAAIAPVTVDGPQGMAIAKDAAYGMTSNYVDVPQGRWPLQLSGGSVKSTADVDVKAGTSTTLLVTEDGGALKANPIADGASLPDPPKFGVETGGGGTAPVSPGSPFWPAAAVVALLAALVAWPVLRRRGAARAR</sequence>
<keyword evidence="1" id="KW-1133">Transmembrane helix</keyword>
<name>A0ABU5R5F0_9PSEU</name>